<dbReference type="Proteomes" id="UP000324376">
    <property type="component" value="Unassembled WGS sequence"/>
</dbReference>
<evidence type="ECO:0000313" key="2">
    <source>
        <dbReference type="EMBL" id="TYP70886.1"/>
    </source>
</evidence>
<dbReference type="Pfam" id="PF12358">
    <property type="entry name" value="DUF3644"/>
    <property type="match status" value="1"/>
</dbReference>
<proteinExistence type="predicted"/>
<sequence length="308" mass="35740">MLSAIEIYNKPDFKYREETFSILSINSWELLFKARILKLSNFKMSSIYVMENKKKKNGEKSKVLQPKLNRSRNPMTISLAESILRLRTKGENISLNLVKSLFGLIELRDNAIHFHNSTDISKEIQELGFACIKNFMELIQRWEPKVKLSQYNFYLMPLAYVDSNIESTAILTDEVANYLNYLKKKVSETDTADVDFSVAIGIDISFKKNTTLEGIGMRYDANGIPISLSEEDITLKYPLIYKNITSTANNRYIDFKVNSDFHSLMRNVKADKKLAHNRKLDPKNPKSQVKTFFNSNIWKILDKKYTKK</sequence>
<dbReference type="EMBL" id="VNHU01000011">
    <property type="protein sequence ID" value="TYP70886.1"/>
    <property type="molecule type" value="Genomic_DNA"/>
</dbReference>
<gene>
    <name evidence="2" type="ORF">BD809_11154</name>
</gene>
<dbReference type="InterPro" id="IPR022104">
    <property type="entry name" value="DUF3644"/>
</dbReference>
<reference evidence="2 3" key="1">
    <citation type="submission" date="2019-07" db="EMBL/GenBank/DDBJ databases">
        <title>Genomic Encyclopedia of Archaeal and Bacterial Type Strains, Phase II (KMG-II): from individual species to whole genera.</title>
        <authorList>
            <person name="Goeker M."/>
        </authorList>
    </citation>
    <scope>NUCLEOTIDE SEQUENCE [LARGE SCALE GENOMIC DNA]</scope>
    <source>
        <strain evidence="2 3">DSM 17527</strain>
    </source>
</reference>
<dbReference type="AlphaFoldDB" id="A0A5S5BX60"/>
<evidence type="ECO:0000313" key="3">
    <source>
        <dbReference type="Proteomes" id="UP000324376"/>
    </source>
</evidence>
<feature type="domain" description="DUF3644" evidence="1">
    <location>
        <begin position="1"/>
        <end position="188"/>
    </location>
</feature>
<comment type="caution">
    <text evidence="2">The sequence shown here is derived from an EMBL/GenBank/DDBJ whole genome shotgun (WGS) entry which is preliminary data.</text>
</comment>
<keyword evidence="3" id="KW-1185">Reference proteome</keyword>
<accession>A0A5S5BX60</accession>
<protein>
    <submittedName>
        <fullName evidence="2">Uncharacterized protein DUF3644</fullName>
    </submittedName>
</protein>
<name>A0A5S5BX60_9FLAO</name>
<organism evidence="2 3">
    <name type="scientific">Aquimarina intermedia</name>
    <dbReference type="NCBI Taxonomy" id="350814"/>
    <lineage>
        <taxon>Bacteria</taxon>
        <taxon>Pseudomonadati</taxon>
        <taxon>Bacteroidota</taxon>
        <taxon>Flavobacteriia</taxon>
        <taxon>Flavobacteriales</taxon>
        <taxon>Flavobacteriaceae</taxon>
        <taxon>Aquimarina</taxon>
    </lineage>
</organism>
<evidence type="ECO:0000259" key="1">
    <source>
        <dbReference type="Pfam" id="PF12358"/>
    </source>
</evidence>